<dbReference type="PROSITE" id="PS50928">
    <property type="entry name" value="ABC_TM1"/>
    <property type="match status" value="1"/>
</dbReference>
<comment type="subcellular location">
    <subcellularLocation>
        <location evidence="1 7">Cell membrane</location>
        <topology evidence="1 7">Multi-pass membrane protein</topology>
    </subcellularLocation>
</comment>
<dbReference type="GO" id="GO:0005886">
    <property type="term" value="C:plasma membrane"/>
    <property type="evidence" value="ECO:0007669"/>
    <property type="project" value="UniProtKB-SubCell"/>
</dbReference>
<evidence type="ECO:0000256" key="5">
    <source>
        <dbReference type="ARBA" id="ARBA00022989"/>
    </source>
</evidence>
<feature type="domain" description="ABC transmembrane type-1" evidence="8">
    <location>
        <begin position="74"/>
        <end position="277"/>
    </location>
</feature>
<keyword evidence="6 7" id="KW-0472">Membrane</keyword>
<accession>S0FHV0</accession>
<evidence type="ECO:0000256" key="2">
    <source>
        <dbReference type="ARBA" id="ARBA00022448"/>
    </source>
</evidence>
<evidence type="ECO:0000259" key="8">
    <source>
        <dbReference type="PROSITE" id="PS50928"/>
    </source>
</evidence>
<feature type="transmembrane region" description="Helical" evidence="7">
    <location>
        <begin position="14"/>
        <end position="35"/>
    </location>
</feature>
<evidence type="ECO:0000256" key="3">
    <source>
        <dbReference type="ARBA" id="ARBA00022475"/>
    </source>
</evidence>
<dbReference type="GO" id="GO:0055085">
    <property type="term" value="P:transmembrane transport"/>
    <property type="evidence" value="ECO:0007669"/>
    <property type="project" value="InterPro"/>
</dbReference>
<dbReference type="RefSeq" id="WP_004627155.1">
    <property type="nucleotide sequence ID" value="NZ_AORV01000043.1"/>
</dbReference>
<proteinExistence type="inferred from homology"/>
<feature type="transmembrane region" description="Helical" evidence="7">
    <location>
        <begin position="153"/>
        <end position="173"/>
    </location>
</feature>
<dbReference type="Gene3D" id="1.10.3720.10">
    <property type="entry name" value="MetI-like"/>
    <property type="match status" value="1"/>
</dbReference>
<dbReference type="Proteomes" id="UP000014155">
    <property type="component" value="Unassembled WGS sequence"/>
</dbReference>
<feature type="transmembrane region" description="Helical" evidence="7">
    <location>
        <begin position="73"/>
        <end position="97"/>
    </location>
</feature>
<organism evidence="9 10">
    <name type="scientific">Ruminiclostridium cellobioparum subsp. termitidis CT1112</name>
    <dbReference type="NCBI Taxonomy" id="1195236"/>
    <lineage>
        <taxon>Bacteria</taxon>
        <taxon>Bacillati</taxon>
        <taxon>Bacillota</taxon>
        <taxon>Clostridia</taxon>
        <taxon>Eubacteriales</taxon>
        <taxon>Oscillospiraceae</taxon>
        <taxon>Ruminiclostridium</taxon>
    </lineage>
</organism>
<dbReference type="SUPFAM" id="SSF161098">
    <property type="entry name" value="MetI-like"/>
    <property type="match status" value="1"/>
</dbReference>
<sequence length="292" mass="33144">MKSSIGMKSYQKSLYYFLLVFFAIIIIVPFFIMVMTSLKTSSEIQSGVFSLFPHEWRFDNYKLALESTTWGRFFFNTAYVTCLSVLISLVINSMAGYAFSRLIFKGRDFLFVLALVGMMIPTQVTMLPNFVLMRYIPLAGGNNILGQGGTGLINTYAGMIAPYIAGAFGVFLFRQFFMNFPKSLDDAAKIDGLSKWGTFTRIYIPLSKPVFATLIVLKTTTTWNEYTWPLIITSSKKMWTVQLALSVFKDEFITQWNLLMASTTLIMLPLIILYLLMQKYFIEGIVTTGIKG</sequence>
<dbReference type="CDD" id="cd06261">
    <property type="entry name" value="TM_PBP2"/>
    <property type="match status" value="1"/>
</dbReference>
<evidence type="ECO:0000313" key="10">
    <source>
        <dbReference type="Proteomes" id="UP000014155"/>
    </source>
</evidence>
<keyword evidence="10" id="KW-1185">Reference proteome</keyword>
<dbReference type="PANTHER" id="PTHR43744">
    <property type="entry name" value="ABC TRANSPORTER PERMEASE PROTEIN MG189-RELATED-RELATED"/>
    <property type="match status" value="1"/>
</dbReference>
<keyword evidence="3" id="KW-1003">Cell membrane</keyword>
<dbReference type="EMBL" id="AORV01000043">
    <property type="protein sequence ID" value="EMS71122.1"/>
    <property type="molecule type" value="Genomic_DNA"/>
</dbReference>
<protein>
    <submittedName>
        <fullName evidence="9">ABC-type sugar transport system, permease component</fullName>
    </submittedName>
</protein>
<dbReference type="Pfam" id="PF00528">
    <property type="entry name" value="BPD_transp_1"/>
    <property type="match status" value="1"/>
</dbReference>
<evidence type="ECO:0000313" key="9">
    <source>
        <dbReference type="EMBL" id="EMS71122.1"/>
    </source>
</evidence>
<reference evidence="9 10" key="1">
    <citation type="journal article" date="2013" name="Genome Announc.">
        <title>Draft Genome Sequence of the Cellulolytic, Mesophilic, Anaerobic Bacterium Clostridium termitidis Strain CT1112 (DSM 5398).</title>
        <authorList>
            <person name="Lal S."/>
            <person name="Ramachandran U."/>
            <person name="Zhang X."/>
            <person name="Munir R."/>
            <person name="Sparling R."/>
            <person name="Levin D.B."/>
        </authorList>
    </citation>
    <scope>NUCLEOTIDE SEQUENCE [LARGE SCALE GENOMIC DNA]</scope>
    <source>
        <strain evidence="9 10">CT1112</strain>
    </source>
</reference>
<feature type="transmembrane region" description="Helical" evidence="7">
    <location>
        <begin position="258"/>
        <end position="277"/>
    </location>
</feature>
<dbReference type="AlphaFoldDB" id="S0FHV0"/>
<feature type="transmembrane region" description="Helical" evidence="7">
    <location>
        <begin position="109"/>
        <end position="133"/>
    </location>
</feature>
<comment type="similarity">
    <text evidence="7">Belongs to the binding-protein-dependent transport system permease family.</text>
</comment>
<keyword evidence="5 7" id="KW-1133">Transmembrane helix</keyword>
<evidence type="ECO:0000256" key="6">
    <source>
        <dbReference type="ARBA" id="ARBA00023136"/>
    </source>
</evidence>
<dbReference type="PATRIC" id="fig|1195236.3.peg.3325"/>
<name>S0FHV0_RUMCE</name>
<keyword evidence="9" id="KW-0762">Sugar transport</keyword>
<evidence type="ECO:0000256" key="4">
    <source>
        <dbReference type="ARBA" id="ARBA00022692"/>
    </source>
</evidence>
<evidence type="ECO:0000256" key="1">
    <source>
        <dbReference type="ARBA" id="ARBA00004651"/>
    </source>
</evidence>
<dbReference type="eggNOG" id="COG0395">
    <property type="taxonomic scope" value="Bacteria"/>
</dbReference>
<gene>
    <name evidence="9" type="ORF">CTER_3101</name>
</gene>
<dbReference type="STRING" id="1195236.CTER_3101"/>
<keyword evidence="2 7" id="KW-0813">Transport</keyword>
<evidence type="ECO:0000256" key="7">
    <source>
        <dbReference type="RuleBase" id="RU363032"/>
    </source>
</evidence>
<dbReference type="InterPro" id="IPR000515">
    <property type="entry name" value="MetI-like"/>
</dbReference>
<keyword evidence="4 7" id="KW-0812">Transmembrane</keyword>
<dbReference type="PANTHER" id="PTHR43744:SF12">
    <property type="entry name" value="ABC TRANSPORTER PERMEASE PROTEIN MG189-RELATED"/>
    <property type="match status" value="1"/>
</dbReference>
<comment type="caution">
    <text evidence="9">The sequence shown here is derived from an EMBL/GenBank/DDBJ whole genome shotgun (WGS) entry which is preliminary data.</text>
</comment>
<dbReference type="InterPro" id="IPR035906">
    <property type="entry name" value="MetI-like_sf"/>
</dbReference>